<comment type="caution">
    <text evidence="2">The sequence shown here is derived from an EMBL/GenBank/DDBJ whole genome shotgun (WGS) entry which is preliminary data.</text>
</comment>
<evidence type="ECO:0000259" key="1">
    <source>
        <dbReference type="Pfam" id="PF01751"/>
    </source>
</evidence>
<proteinExistence type="predicted"/>
<dbReference type="SUPFAM" id="SSF110455">
    <property type="entry name" value="Toprim domain"/>
    <property type="match status" value="1"/>
</dbReference>
<dbReference type="AlphaFoldDB" id="A0A2V3VI08"/>
<dbReference type="RefSeq" id="WP_110397405.1">
    <property type="nucleotide sequence ID" value="NZ_JBHUHB010000001.1"/>
</dbReference>
<reference evidence="2 3" key="1">
    <citation type="submission" date="2018-05" db="EMBL/GenBank/DDBJ databases">
        <title>Genomic Encyclopedia of Type Strains, Phase IV (KMG-IV): sequencing the most valuable type-strain genomes for metagenomic binning, comparative biology and taxonomic classification.</title>
        <authorList>
            <person name="Goeker M."/>
        </authorList>
    </citation>
    <scope>NUCLEOTIDE SEQUENCE [LARGE SCALE GENOMIC DNA]</scope>
    <source>
        <strain evidence="2 3">DSM 28556</strain>
    </source>
</reference>
<evidence type="ECO:0000313" key="3">
    <source>
        <dbReference type="Proteomes" id="UP000247978"/>
    </source>
</evidence>
<protein>
    <submittedName>
        <fullName evidence="2">Toprim domain protein</fullName>
    </submittedName>
</protein>
<dbReference type="PANTHER" id="PTHR39156:SF2">
    <property type="entry name" value="DNA PRIMASE (BACTERIAL TYPE) AND SMALL PRIMASE-LIKE PROTEINS"/>
    <property type="match status" value="1"/>
</dbReference>
<dbReference type="GO" id="GO:0043822">
    <property type="term" value="F:ribonuclease M5 activity"/>
    <property type="evidence" value="ECO:0007669"/>
    <property type="project" value="TreeGrafter"/>
</dbReference>
<organism evidence="2 3">
    <name type="scientific">Pseudogracilibacillus auburnensis</name>
    <dbReference type="NCBI Taxonomy" id="1494959"/>
    <lineage>
        <taxon>Bacteria</taxon>
        <taxon>Bacillati</taxon>
        <taxon>Bacillota</taxon>
        <taxon>Bacilli</taxon>
        <taxon>Bacillales</taxon>
        <taxon>Bacillaceae</taxon>
        <taxon>Pseudogracilibacillus</taxon>
    </lineage>
</organism>
<dbReference type="PANTHER" id="PTHR39156">
    <property type="entry name" value="RIBONUCLEASE M5"/>
    <property type="match status" value="1"/>
</dbReference>
<dbReference type="EMBL" id="QJJQ01000022">
    <property type="protein sequence ID" value="PXW81462.1"/>
    <property type="molecule type" value="Genomic_DNA"/>
</dbReference>
<name>A0A2V3VI08_9BACI</name>
<gene>
    <name evidence="2" type="ORF">DFR56_12273</name>
</gene>
<sequence length="119" mass="13716">MDDKKVIIVEGLSDKTHLQKIINEDIDIICTHGTFGIEKFEEMLETYDLDNREVYIFVDADDSGVKLRKQLTAELPTARQMYIPDECIEVELTPKHILAAELMKHYIKVIPSYFGNKKG</sequence>
<dbReference type="OrthoDB" id="2417742at2"/>
<dbReference type="Proteomes" id="UP000247978">
    <property type="component" value="Unassembled WGS sequence"/>
</dbReference>
<evidence type="ECO:0000313" key="2">
    <source>
        <dbReference type="EMBL" id="PXW81462.1"/>
    </source>
</evidence>
<accession>A0A2V3VI08</accession>
<feature type="domain" description="Toprim" evidence="1">
    <location>
        <begin position="5"/>
        <end position="72"/>
    </location>
</feature>
<dbReference type="GO" id="GO:0006364">
    <property type="term" value="P:rRNA processing"/>
    <property type="evidence" value="ECO:0007669"/>
    <property type="project" value="TreeGrafter"/>
</dbReference>
<keyword evidence="3" id="KW-1185">Reference proteome</keyword>
<dbReference type="Pfam" id="PF01751">
    <property type="entry name" value="Toprim"/>
    <property type="match status" value="1"/>
</dbReference>
<dbReference type="InterPro" id="IPR006171">
    <property type="entry name" value="TOPRIM_dom"/>
</dbReference>
<dbReference type="Gene3D" id="3.40.1360.10">
    <property type="match status" value="1"/>
</dbReference>